<keyword evidence="3 6" id="KW-0479">Metal-binding</keyword>
<accession>A0ABX5Y2A1</accession>
<evidence type="ECO:0000256" key="3">
    <source>
        <dbReference type="ARBA" id="ARBA00022723"/>
    </source>
</evidence>
<evidence type="ECO:0000313" key="8">
    <source>
        <dbReference type="EMBL" id="QDV87887.1"/>
    </source>
</evidence>
<dbReference type="InterPro" id="IPR051811">
    <property type="entry name" value="Cytochrome_c550/c551-like"/>
</dbReference>
<protein>
    <submittedName>
        <fullName evidence="8">Cytochrome c</fullName>
    </submittedName>
</protein>
<feature type="domain" description="Cytochrome c" evidence="7">
    <location>
        <begin position="291"/>
        <end position="421"/>
    </location>
</feature>
<dbReference type="InterPro" id="IPR009056">
    <property type="entry name" value="Cyt_c-like_dom"/>
</dbReference>
<organism evidence="8 9">
    <name type="scientific">Stieleria magnilauensis</name>
    <dbReference type="NCBI Taxonomy" id="2527963"/>
    <lineage>
        <taxon>Bacteria</taxon>
        <taxon>Pseudomonadati</taxon>
        <taxon>Planctomycetota</taxon>
        <taxon>Planctomycetia</taxon>
        <taxon>Pirellulales</taxon>
        <taxon>Pirellulaceae</taxon>
        <taxon>Stieleria</taxon>
    </lineage>
</organism>
<keyword evidence="2 6" id="KW-0349">Heme</keyword>
<proteinExistence type="predicted"/>
<sequence length="425" mass="46614">MRPTLCKTSIFSVPPGSAPVFVPVRLVPILWAGVLSAAALLCGCDAPVEHYPPNRVYSLVVSAKLDAPTELAAEDTTAALEAWFGTPIEPRWPADQMSRDAAKSLVRLENLQRAAGPVYSDQDNRHFGLFNEHCVTCHGVSGGGNGPASLLQNPYPRDFRPGVYKWKSTQRGAKPTRQDLMTILRHGAPGTAMPSFQRLSDEDLEALVDYVIYLSVRGEFERRLLTEAVVELGYEESRPDDDASLLTLANFDQDAFAMEVARDTLDRITGQWVDAPQDVIAVPEETPDDADSIARGNELFHGPIANCVGCHGKQGGGEIVTFDFDDWTKEFTEGIAVTPTDREAVRPFRKAGALRPRQIRPRKLTDGVYRGGGDPETLYRRIVAGIAGTPMAGRSVSDQPSDKELTSDQVWDIVHYVRSLDEAKP</sequence>
<dbReference type="Pfam" id="PF13442">
    <property type="entry name" value="Cytochrome_CBB3"/>
    <property type="match status" value="1"/>
</dbReference>
<evidence type="ECO:0000259" key="7">
    <source>
        <dbReference type="PROSITE" id="PS51007"/>
    </source>
</evidence>
<name>A0ABX5Y2A1_9BACT</name>
<dbReference type="Proteomes" id="UP000318081">
    <property type="component" value="Chromosome"/>
</dbReference>
<dbReference type="Pfam" id="PF00034">
    <property type="entry name" value="Cytochrom_C"/>
    <property type="match status" value="1"/>
</dbReference>
<evidence type="ECO:0000256" key="4">
    <source>
        <dbReference type="ARBA" id="ARBA00022982"/>
    </source>
</evidence>
<dbReference type="PANTHER" id="PTHR37823">
    <property type="entry name" value="CYTOCHROME C-553-LIKE"/>
    <property type="match status" value="1"/>
</dbReference>
<evidence type="ECO:0000256" key="1">
    <source>
        <dbReference type="ARBA" id="ARBA00022448"/>
    </source>
</evidence>
<keyword evidence="1" id="KW-0813">Transport</keyword>
<dbReference type="RefSeq" id="WP_145219820.1">
    <property type="nucleotide sequence ID" value="NZ_CP036432.1"/>
</dbReference>
<dbReference type="PROSITE" id="PS51007">
    <property type="entry name" value="CYTC"/>
    <property type="match status" value="2"/>
</dbReference>
<dbReference type="InterPro" id="IPR036909">
    <property type="entry name" value="Cyt_c-like_dom_sf"/>
</dbReference>
<evidence type="ECO:0000256" key="2">
    <source>
        <dbReference type="ARBA" id="ARBA00022617"/>
    </source>
</evidence>
<dbReference type="SUPFAM" id="SSF46626">
    <property type="entry name" value="Cytochrome c"/>
    <property type="match status" value="2"/>
</dbReference>
<keyword evidence="9" id="KW-1185">Reference proteome</keyword>
<keyword evidence="5 6" id="KW-0408">Iron</keyword>
<evidence type="ECO:0000256" key="6">
    <source>
        <dbReference type="PROSITE-ProRule" id="PRU00433"/>
    </source>
</evidence>
<evidence type="ECO:0000256" key="5">
    <source>
        <dbReference type="ARBA" id="ARBA00023004"/>
    </source>
</evidence>
<reference evidence="8 9" key="1">
    <citation type="submission" date="2019-02" db="EMBL/GenBank/DDBJ databases">
        <title>Deep-cultivation of Planctomycetes and their phenomic and genomic characterization uncovers novel biology.</title>
        <authorList>
            <person name="Wiegand S."/>
            <person name="Jogler M."/>
            <person name="Boedeker C."/>
            <person name="Pinto D."/>
            <person name="Vollmers J."/>
            <person name="Rivas-Marin E."/>
            <person name="Kohn T."/>
            <person name="Peeters S.H."/>
            <person name="Heuer A."/>
            <person name="Rast P."/>
            <person name="Oberbeckmann S."/>
            <person name="Bunk B."/>
            <person name="Jeske O."/>
            <person name="Meyerdierks A."/>
            <person name="Storesund J.E."/>
            <person name="Kallscheuer N."/>
            <person name="Luecker S."/>
            <person name="Lage O.M."/>
            <person name="Pohl T."/>
            <person name="Merkel B.J."/>
            <person name="Hornburger P."/>
            <person name="Mueller R.-W."/>
            <person name="Bruemmer F."/>
            <person name="Labrenz M."/>
            <person name="Spormann A.M."/>
            <person name="Op den Camp H."/>
            <person name="Overmann J."/>
            <person name="Amann R."/>
            <person name="Jetten M.S.M."/>
            <person name="Mascher T."/>
            <person name="Medema M.H."/>
            <person name="Devos D.P."/>
            <person name="Kaster A.-K."/>
            <person name="Ovreas L."/>
            <person name="Rohde M."/>
            <person name="Galperin M.Y."/>
            <person name="Jogler C."/>
        </authorList>
    </citation>
    <scope>NUCLEOTIDE SEQUENCE [LARGE SCALE GENOMIC DNA]</scope>
    <source>
        <strain evidence="8 9">TBK1r</strain>
    </source>
</reference>
<keyword evidence="4" id="KW-0249">Electron transport</keyword>
<dbReference type="Gene3D" id="1.10.760.10">
    <property type="entry name" value="Cytochrome c-like domain"/>
    <property type="match status" value="2"/>
</dbReference>
<feature type="domain" description="Cytochrome c" evidence="7">
    <location>
        <begin position="121"/>
        <end position="215"/>
    </location>
</feature>
<evidence type="ECO:0000313" key="9">
    <source>
        <dbReference type="Proteomes" id="UP000318081"/>
    </source>
</evidence>
<gene>
    <name evidence="8" type="ORF">TBK1r_69190</name>
</gene>
<dbReference type="EMBL" id="CP036432">
    <property type="protein sequence ID" value="QDV87887.1"/>
    <property type="molecule type" value="Genomic_DNA"/>
</dbReference>